<feature type="chain" id="PRO_5045367210" evidence="1">
    <location>
        <begin position="26"/>
        <end position="237"/>
    </location>
</feature>
<protein>
    <submittedName>
        <fullName evidence="3">Cell wall hydrolase</fullName>
    </submittedName>
</protein>
<keyword evidence="3" id="KW-0378">Hydrolase</keyword>
<proteinExistence type="predicted"/>
<evidence type="ECO:0000259" key="2">
    <source>
        <dbReference type="SMART" id="SM00635"/>
    </source>
</evidence>
<name>A0ABT2LYU8_9FIRM</name>
<feature type="domain" description="BIG2" evidence="2">
    <location>
        <begin position="31"/>
        <end position="105"/>
    </location>
</feature>
<reference evidence="3" key="1">
    <citation type="submission" date="2022-09" db="EMBL/GenBank/DDBJ databases">
        <title>Eubacterium sp. LFL-14 isolated from human feces.</title>
        <authorList>
            <person name="Liu F."/>
        </authorList>
    </citation>
    <scope>NUCLEOTIDE SEQUENCE</scope>
    <source>
        <strain evidence="3">LFL-14</strain>
    </source>
</reference>
<dbReference type="Gene3D" id="1.10.10.2520">
    <property type="entry name" value="Cell wall hydrolase SleB, domain 1"/>
    <property type="match status" value="1"/>
</dbReference>
<dbReference type="Pfam" id="PF07486">
    <property type="entry name" value="Hydrolase_2"/>
    <property type="match status" value="1"/>
</dbReference>
<comment type="caution">
    <text evidence="3">The sequence shown here is derived from an EMBL/GenBank/DDBJ whole genome shotgun (WGS) entry which is preliminary data.</text>
</comment>
<dbReference type="GO" id="GO:0016787">
    <property type="term" value="F:hydrolase activity"/>
    <property type="evidence" value="ECO:0007669"/>
    <property type="project" value="UniProtKB-KW"/>
</dbReference>
<keyword evidence="4" id="KW-1185">Reference proteome</keyword>
<feature type="signal peptide" evidence="1">
    <location>
        <begin position="1"/>
        <end position="25"/>
    </location>
</feature>
<dbReference type="SMART" id="SM00635">
    <property type="entry name" value="BID_2"/>
    <property type="match status" value="1"/>
</dbReference>
<dbReference type="Pfam" id="PF02368">
    <property type="entry name" value="Big_2"/>
    <property type="match status" value="1"/>
</dbReference>
<organism evidence="3 4">
    <name type="scientific">Eubacterium album</name>
    <dbReference type="NCBI Taxonomy" id="2978477"/>
    <lineage>
        <taxon>Bacteria</taxon>
        <taxon>Bacillati</taxon>
        <taxon>Bacillota</taxon>
        <taxon>Clostridia</taxon>
        <taxon>Eubacteriales</taxon>
        <taxon>Eubacteriaceae</taxon>
        <taxon>Eubacterium</taxon>
    </lineage>
</organism>
<dbReference type="InterPro" id="IPR042047">
    <property type="entry name" value="SleB_dom1"/>
</dbReference>
<evidence type="ECO:0000313" key="4">
    <source>
        <dbReference type="Proteomes" id="UP001431199"/>
    </source>
</evidence>
<gene>
    <name evidence="3" type="ORF">N5B56_02925</name>
</gene>
<dbReference type="InterPro" id="IPR008964">
    <property type="entry name" value="Invasin/intimin_cell_adhesion"/>
</dbReference>
<dbReference type="EMBL" id="JAODBU010000003">
    <property type="protein sequence ID" value="MCT7398043.1"/>
    <property type="molecule type" value="Genomic_DNA"/>
</dbReference>
<evidence type="ECO:0000313" key="3">
    <source>
        <dbReference type="EMBL" id="MCT7398043.1"/>
    </source>
</evidence>
<accession>A0ABT2LYU8</accession>
<keyword evidence="1" id="KW-0732">Signal</keyword>
<evidence type="ECO:0000256" key="1">
    <source>
        <dbReference type="SAM" id="SignalP"/>
    </source>
</evidence>
<dbReference type="Gene3D" id="2.60.40.1080">
    <property type="match status" value="1"/>
</dbReference>
<dbReference type="InterPro" id="IPR011105">
    <property type="entry name" value="Cell_wall_hydrolase_SleB"/>
</dbReference>
<dbReference type="Proteomes" id="UP001431199">
    <property type="component" value="Unassembled WGS sequence"/>
</dbReference>
<dbReference type="RefSeq" id="WP_147365032.1">
    <property type="nucleotide sequence ID" value="NZ_JAODBU010000003.1"/>
</dbReference>
<dbReference type="InterPro" id="IPR003343">
    <property type="entry name" value="Big_2"/>
</dbReference>
<sequence>MKLKIYSLLMIAFMLIASSITMVNADINSTNKSQISITKTVKVNKTYKIKKLLKSNGNNVDYYSFKSSNKKVAKVSKKGTVTGLKAGKATITITSKVNGSTYGTVNIIVKNRYNSSDLRMLSSIIYSESGNQVYAGKKAVGIVVMNRVRSTLFPNTVSGVVYQSGQFTPARNGSLSRSLSLYDSGNLNSDCIKAAKDVLNGDNTVSYNSKTIDMSSYLYFSGYVPGCRLQIQNHQFK</sequence>
<dbReference type="SUPFAM" id="SSF49373">
    <property type="entry name" value="Invasin/intimin cell-adhesion fragments"/>
    <property type="match status" value="1"/>
</dbReference>